<name>A0A8T1RUC4_CHESE</name>
<gene>
    <name evidence="6" type="ORF">G0U57_001852</name>
</gene>
<accession>A0A8T1RUC4</accession>
<evidence type="ECO:0000256" key="1">
    <source>
        <dbReference type="ARBA" id="ARBA00022723"/>
    </source>
</evidence>
<dbReference type="AlphaFoldDB" id="A0A8T1RUC4"/>
<keyword evidence="7" id="KW-1185">Reference proteome</keyword>
<dbReference type="OrthoDB" id="1918044at2759"/>
<proteinExistence type="predicted"/>
<dbReference type="EMBL" id="JAHGAV010012316">
    <property type="protein sequence ID" value="KAG6920330.1"/>
    <property type="molecule type" value="Genomic_DNA"/>
</dbReference>
<reference evidence="6 7" key="1">
    <citation type="journal article" date="2020" name="G3 (Bethesda)">
        <title>Draft Genome of the Common Snapping Turtle, Chelydra serpentina, a Model for Phenotypic Plasticity in Reptiles.</title>
        <authorList>
            <person name="Das D."/>
            <person name="Singh S.K."/>
            <person name="Bierstedt J."/>
            <person name="Erickson A."/>
            <person name="Galli G.L.J."/>
            <person name="Crossley D.A. 2nd"/>
            <person name="Rhen T."/>
        </authorList>
    </citation>
    <scope>NUCLEOTIDE SEQUENCE [LARGE SCALE GENOMIC DNA]</scope>
    <source>
        <strain evidence="6">KW</strain>
    </source>
</reference>
<keyword evidence="3" id="KW-0863">Zinc-finger</keyword>
<feature type="domain" description="Rubicon Homology" evidence="5">
    <location>
        <begin position="98"/>
        <end position="163"/>
    </location>
</feature>
<evidence type="ECO:0000313" key="7">
    <source>
        <dbReference type="Proteomes" id="UP000765507"/>
    </source>
</evidence>
<evidence type="ECO:0000256" key="2">
    <source>
        <dbReference type="ARBA" id="ARBA00022737"/>
    </source>
</evidence>
<evidence type="ECO:0000313" key="6">
    <source>
        <dbReference type="EMBL" id="KAG6920330.1"/>
    </source>
</evidence>
<dbReference type="PANTHER" id="PTHR12326">
    <property type="entry name" value="PLECKSTRIN HOMOLOGY DOMAIN CONTAINING PROTEIN"/>
    <property type="match status" value="1"/>
</dbReference>
<keyword evidence="2" id="KW-0677">Repeat</keyword>
<evidence type="ECO:0000256" key="4">
    <source>
        <dbReference type="ARBA" id="ARBA00022833"/>
    </source>
</evidence>
<protein>
    <submittedName>
        <fullName evidence="6">Differentially expressed in FDCP 8</fullName>
    </submittedName>
</protein>
<dbReference type="PANTHER" id="PTHR12326:SF3">
    <property type="entry name" value="DIFFERENTIALLY EXPRESSED IN FDCP 8 HOMOLOG"/>
    <property type="match status" value="1"/>
</dbReference>
<dbReference type="InterPro" id="IPR025258">
    <property type="entry name" value="RH_dom"/>
</dbReference>
<dbReference type="GO" id="GO:0008270">
    <property type="term" value="F:zinc ion binding"/>
    <property type="evidence" value="ECO:0007669"/>
    <property type="project" value="UniProtKB-KW"/>
</dbReference>
<dbReference type="Pfam" id="PF13901">
    <property type="entry name" value="RH_dom"/>
    <property type="match status" value="1"/>
</dbReference>
<dbReference type="Proteomes" id="UP000765507">
    <property type="component" value="Unassembled WGS sequence"/>
</dbReference>
<evidence type="ECO:0000259" key="5">
    <source>
        <dbReference type="SMART" id="SM01175"/>
    </source>
</evidence>
<organism evidence="6 7">
    <name type="scientific">Chelydra serpentina</name>
    <name type="common">Snapping turtle</name>
    <name type="synonym">Testudo serpentina</name>
    <dbReference type="NCBI Taxonomy" id="8475"/>
    <lineage>
        <taxon>Eukaryota</taxon>
        <taxon>Metazoa</taxon>
        <taxon>Chordata</taxon>
        <taxon>Craniata</taxon>
        <taxon>Vertebrata</taxon>
        <taxon>Euteleostomi</taxon>
        <taxon>Archelosauria</taxon>
        <taxon>Testudinata</taxon>
        <taxon>Testudines</taxon>
        <taxon>Cryptodira</taxon>
        <taxon>Durocryptodira</taxon>
        <taxon>Americhelydia</taxon>
        <taxon>Chelydroidea</taxon>
        <taxon>Chelydridae</taxon>
        <taxon>Chelydra</taxon>
    </lineage>
</organism>
<keyword evidence="4" id="KW-0862">Zinc</keyword>
<dbReference type="SMART" id="SM01175">
    <property type="entry name" value="DUF4206"/>
    <property type="match status" value="1"/>
</dbReference>
<sequence length="163" mass="18258">MQSPSQAPRHVLYPPEQLVSMEGPRPAAPLTPTVLITGACGAISPNHVLPFPPVSVGRWRMSKQRLMLLSLAWQGAPGTGRGCLLPWLITGGCVLRAQVSRCSMRYLALMVSRPVLKLREINPLLFNYVEELVEIRKLRQDILLMKPYFITCKEAMEARLLLQ</sequence>
<feature type="non-terminal residue" evidence="6">
    <location>
        <position position="1"/>
    </location>
</feature>
<evidence type="ECO:0000256" key="3">
    <source>
        <dbReference type="ARBA" id="ARBA00022771"/>
    </source>
</evidence>
<keyword evidence="1" id="KW-0479">Metal-binding</keyword>
<comment type="caution">
    <text evidence="6">The sequence shown here is derived from an EMBL/GenBank/DDBJ whole genome shotgun (WGS) entry which is preliminary data.</text>
</comment>
<dbReference type="InterPro" id="IPR051366">
    <property type="entry name" value="DEF8"/>
</dbReference>